<dbReference type="Gene3D" id="3.10.620.30">
    <property type="match status" value="1"/>
</dbReference>
<dbReference type="Pfam" id="PF12969">
    <property type="entry name" value="DUF3857"/>
    <property type="match status" value="1"/>
</dbReference>
<accession>A0ABS8NQN6</accession>
<organism evidence="3 4">
    <name type="scientific">Rhodopirellula halodulae</name>
    <dbReference type="NCBI Taxonomy" id="2894198"/>
    <lineage>
        <taxon>Bacteria</taxon>
        <taxon>Pseudomonadati</taxon>
        <taxon>Planctomycetota</taxon>
        <taxon>Planctomycetia</taxon>
        <taxon>Pirellulales</taxon>
        <taxon>Pirellulaceae</taxon>
        <taxon>Rhodopirellula</taxon>
    </lineage>
</organism>
<proteinExistence type="predicted"/>
<dbReference type="Pfam" id="PF01841">
    <property type="entry name" value="Transglut_core"/>
    <property type="match status" value="1"/>
</dbReference>
<feature type="domain" description="Transglutaminase-like" evidence="1">
    <location>
        <begin position="302"/>
        <end position="370"/>
    </location>
</feature>
<keyword evidence="4" id="KW-1185">Reference proteome</keyword>
<dbReference type="EMBL" id="JAJKFW010000064">
    <property type="protein sequence ID" value="MCC9645277.1"/>
    <property type="molecule type" value="Genomic_DNA"/>
</dbReference>
<dbReference type="InterPro" id="IPR011990">
    <property type="entry name" value="TPR-like_helical_dom_sf"/>
</dbReference>
<sequence length="1388" mass="156074">MPINVQHLSHILVLVGFIFGATQRARSAEPEVDLPWDGGFFEASAESVLAGAASVPIDDESFSEFLLHDERVQISADHRVTKTTKRVYRILSRDDVGSRASLSVDWNPWLEDKPTMRARVITRDGMVHELDPRTITESSADNYQDSVFMDDQRLTAPLPAVSVGAVIETEVIVRQHTAFCAWGIIGNVVWERFTDCLVSYHEVRADSSIDLRLNCVGSSVPLEIREEGDERVWTLKQTNPEPIEVIWDYLPTGEPPISYVTYSTGKSWSDIAQHYHDLVEQQINSSEVELFANEIQRAASSEGSTNDPINLVKATWNKIVDSVRYTGVEFGGSSIQPALPTDTLRRRYGDCKDQATLMVAILRHFNIEAYVALLDATSSVDVSRDSPGLNSFDHAIVYLPAQNQLPPVWIDLTSPYTTFGELPVADQGRLALIASSETTRLQRTPRSQSSDNLRSQKLVFQLSCDGPLTLESTSRATGSFASYSRSSYASRSKSQIVKDLESQYEEVFGDAKLSDLQYDVPSPPDSSVFHLRYTVTSKGINESTDSGVSLQLDAGSLLNYLPYEMVGPEYADAYDSDSPERTVPYEFSRFVYEKEQVLNPPRGFAVATLPPSHTLNVGSLRFEMQFEQRPDEVVVLRTKLDTGDAMLTADQVEEFRENYLDLSGNLSPDEWLIPVEFEYQPLLEFENGNEVDAIRRMIQIASEEPDNLYNISELSNTLLKVGLVEEARDLAQQMTIRAPESTLAHWQMAWTHMHNLQGENLRPGLDRETTIKHFRRALEIDPDFIDGMYNFAVMLEHDEKLSRYTDRDAMSRAAKLYQELIDKLPSEFGIINYCSLLMRQDELGKLKQLTRTYPQLVEPWIFLATAEIKQRGATAGDRTIAKAAMQFDEKLVAANVLSQVRATREYDLLKEFIRTHPEIVGVSPMMNHLKRHEEVLLDPSDPISAVQRLLAAYFRSGPNLDELRDHYTAESNAQSILQDLQSLPVFVHEIRSAVMSNYGDMEVCVDTLSLYTFEAEGNDESGYIVTARLVEEAGRTIPPIIRLVVREDGQYRVLAADFQSKNVGAKAVQLLDKGNEDGARMLVDQIYRSERRTAGLFDVFAGSPFAQAWLASTASNPEHLRLAALLLAARDYDNQVFADELLQVRESYPKIQQVQIDRSRLKYLIHNGEYRQALELSERLLESYPTTPELLYAKHKAEMSLGLMEESQATLGQLALRDPVRSVYGYLTQLQITRGAPHAIEFVQEKFDEHLQNSFIRSSLCWRSLFAGTSSEFLSEAETAVLRAGTIRERSAVGHTLACMYADVGQLSNAQSRLLRTIGDRNEITKLYDNLVRGRIAQKCGLNEAAAKYYQRVNVASPNEPNGASIEDLAQLWLKSLVSDPNKAAIVE</sequence>
<feature type="domain" description="DUF3857" evidence="2">
    <location>
        <begin position="76"/>
        <end position="243"/>
    </location>
</feature>
<dbReference type="InterPro" id="IPR038765">
    <property type="entry name" value="Papain-like_cys_pep_sf"/>
</dbReference>
<dbReference type="Gene3D" id="2.60.40.3140">
    <property type="match status" value="1"/>
</dbReference>
<evidence type="ECO:0000259" key="2">
    <source>
        <dbReference type="Pfam" id="PF12969"/>
    </source>
</evidence>
<dbReference type="SUPFAM" id="SSF54001">
    <property type="entry name" value="Cysteine proteinases"/>
    <property type="match status" value="1"/>
</dbReference>
<dbReference type="SUPFAM" id="SSF48452">
    <property type="entry name" value="TPR-like"/>
    <property type="match status" value="2"/>
</dbReference>
<evidence type="ECO:0000313" key="4">
    <source>
        <dbReference type="Proteomes" id="UP001430306"/>
    </source>
</evidence>
<dbReference type="InterPro" id="IPR024618">
    <property type="entry name" value="DUF3857"/>
</dbReference>
<dbReference type="Gene3D" id="1.25.40.10">
    <property type="entry name" value="Tetratricopeptide repeat domain"/>
    <property type="match status" value="2"/>
</dbReference>
<evidence type="ECO:0000259" key="1">
    <source>
        <dbReference type="Pfam" id="PF01841"/>
    </source>
</evidence>
<gene>
    <name evidence="3" type="ORF">LOC71_23610</name>
</gene>
<name>A0ABS8NQN6_9BACT</name>
<dbReference type="InterPro" id="IPR002931">
    <property type="entry name" value="Transglutaminase-like"/>
</dbReference>
<reference evidence="3" key="1">
    <citation type="submission" date="2021-11" db="EMBL/GenBank/DDBJ databases">
        <title>Genome sequence.</title>
        <authorList>
            <person name="Sun Q."/>
        </authorList>
    </citation>
    <scope>NUCLEOTIDE SEQUENCE</scope>
    <source>
        <strain evidence="3">JC740</strain>
    </source>
</reference>
<protein>
    <submittedName>
        <fullName evidence="3">DUF3857 domain-containing protein</fullName>
    </submittedName>
</protein>
<evidence type="ECO:0000313" key="3">
    <source>
        <dbReference type="EMBL" id="MCC9645277.1"/>
    </source>
</evidence>
<dbReference type="RefSeq" id="WP_230276904.1">
    <property type="nucleotide sequence ID" value="NZ_JAJKFW010000064.1"/>
</dbReference>
<comment type="caution">
    <text evidence="3">The sequence shown here is derived from an EMBL/GenBank/DDBJ whole genome shotgun (WGS) entry which is preliminary data.</text>
</comment>
<dbReference type="Proteomes" id="UP001430306">
    <property type="component" value="Unassembled WGS sequence"/>
</dbReference>